<dbReference type="NCBIfam" id="NF001696">
    <property type="entry name" value="PRK00451.1"/>
    <property type="match status" value="1"/>
</dbReference>
<keyword evidence="3 6" id="KW-0663">Pyridoxal phosphate</keyword>
<evidence type="ECO:0000259" key="9">
    <source>
        <dbReference type="Pfam" id="PF21478"/>
    </source>
</evidence>
<evidence type="ECO:0000256" key="7">
    <source>
        <dbReference type="RuleBase" id="RU364056"/>
    </source>
</evidence>
<evidence type="ECO:0000256" key="3">
    <source>
        <dbReference type="ARBA" id="ARBA00022898"/>
    </source>
</evidence>
<dbReference type="GO" id="GO:0005739">
    <property type="term" value="C:mitochondrion"/>
    <property type="evidence" value="ECO:0007669"/>
    <property type="project" value="UniProtKB-SubCell"/>
</dbReference>
<dbReference type="AlphaFoldDB" id="A0A0N5ATR5"/>
<keyword evidence="7" id="KW-0809">Transit peptide</keyword>
<dbReference type="NCBIfam" id="TIGR00461">
    <property type="entry name" value="gcvP"/>
    <property type="match status" value="1"/>
</dbReference>
<dbReference type="FunFam" id="3.90.1150.10:FF:000007">
    <property type="entry name" value="Glycine dehydrogenase (decarboxylating), mitochondrial"/>
    <property type="match status" value="1"/>
</dbReference>
<dbReference type="InterPro" id="IPR020581">
    <property type="entry name" value="GDC_P"/>
</dbReference>
<dbReference type="FunFam" id="3.40.640.10:FF:000007">
    <property type="entry name" value="glycine dehydrogenase (Decarboxylating), mitochondrial"/>
    <property type="match status" value="1"/>
</dbReference>
<dbReference type="Proteomes" id="UP000046393">
    <property type="component" value="Unplaced"/>
</dbReference>
<comment type="cofactor">
    <cofactor evidence="1 6 7">
        <name>pyridoxal 5'-phosphate</name>
        <dbReference type="ChEBI" id="CHEBI:597326"/>
    </cofactor>
</comment>
<dbReference type="Pfam" id="PF21478">
    <property type="entry name" value="GcvP2_C"/>
    <property type="match status" value="1"/>
</dbReference>
<dbReference type="STRING" id="451379.A0A0N5ATR5"/>
<sequence length="975" mass="108369">MIRVACRTLQRNQCYLSAYSCLRNLQYDCFADRHIGPSDLEKQLMLNYLGYKNLDELTNTNVPEAIKIKSPLNLPRPLDETRMLNDLRKIAKKNKIYKSYIGMGYYDCIVPSVILRNILQNAGWLTPYTPYQAEISQGRLESLLNFQTMISDLTGLKTANASLLDESTACAEAMALAVRYTKRSTILVDPYLHPQNIGLLETRASPHNIKIKKLDFKAPRFDENVCAVIVQYPNTEGAVIDLTTLIKQAHENKSLVIMVCDLLALTLIRSPGDLGADVAVGSTQRFGIPLGFGGPHAGFMAIRKIDHRNSLIRAMPGRIVGVSKAANNEVAYRLALQTREQHIRRDKATSNICTAQALLANMSAMYAVYHGPKRLTTIARNVHKTVSYFASCLRKTENKVVHTEFFDTLKIEPKNLKEVKQKCEQLAINLRYYEDGCVGIAMDETTGPENVSALLSAFGVHVSPEECEAGIAESTGPLIGNTSHTRNSEFLTHPVFNSYHSETELVRYMKRLENKDVSLVHSMISLGSCTMKLNASAELIPITWPEFTSIHPFVPSEQSQGYSELFSDLERWLCEITGYDKILLQPNSGANGEYAGLLTIRNYHRAQGHDHRNICLIPSSAHGTNPASAHMANMRVIPVEADRHGNISYKDLSAKAEKYKNELAACMVTYPSTHGVFESLIADVCAKIHENGGQIYLDGANLNAQVGLCRPGDYGGDVSHLNLHKTFAIPHGGGGPGVGPIGVKAHLVPYLPGHSVMPIEGRKTGAVNGAPYGSSSILPICWAYIRMMGGTGLKEATQMAILNANYMAKRLEGAYRIVYKDEQGLVAHEFVLDCKDFKKTAGVEVNDISKRLMDYGFHSPTMSFPVHDCLMIEPTESESKAEMDRLVDSLLAIREEITMIEHGDFDRECNPLKMAPHTLAEVTSSKWYRPYSREMAAFPKPWCYSKIWPSVSRIDDHYGDLNLITTCPPLLDETK</sequence>
<evidence type="ECO:0000256" key="4">
    <source>
        <dbReference type="ARBA" id="ARBA00023002"/>
    </source>
</evidence>
<dbReference type="InterPro" id="IPR049315">
    <property type="entry name" value="GDC-P_N"/>
</dbReference>
<feature type="modified residue" description="N6-(pyridoxal phosphate)lysine" evidence="6">
    <location>
        <position position="725"/>
    </location>
</feature>
<dbReference type="GO" id="GO:0019464">
    <property type="term" value="P:glycine decarboxylation via glycine cleavage system"/>
    <property type="evidence" value="ECO:0007669"/>
    <property type="project" value="TreeGrafter"/>
</dbReference>
<feature type="domain" description="Glycine cleavage system P-protein N-terminal" evidence="8">
    <location>
        <begin position="497"/>
        <end position="754"/>
    </location>
</feature>
<dbReference type="CDD" id="cd00613">
    <property type="entry name" value="GDC-P"/>
    <property type="match status" value="2"/>
</dbReference>
<comment type="function">
    <text evidence="7">The glycine cleavage system catalyzes the degradation of glycine.</text>
</comment>
<dbReference type="PANTHER" id="PTHR11773">
    <property type="entry name" value="GLYCINE DEHYDROGENASE, DECARBOXYLATING"/>
    <property type="match status" value="1"/>
</dbReference>
<evidence type="ECO:0000256" key="5">
    <source>
        <dbReference type="ARBA" id="ARBA00049026"/>
    </source>
</evidence>
<reference evidence="11" key="1">
    <citation type="submission" date="2017-02" db="UniProtKB">
        <authorList>
            <consortium name="WormBaseParasite"/>
        </authorList>
    </citation>
    <scope>IDENTIFICATION</scope>
</reference>
<evidence type="ECO:0000256" key="2">
    <source>
        <dbReference type="ARBA" id="ARBA00010756"/>
    </source>
</evidence>
<organism evidence="10 11">
    <name type="scientific">Syphacia muris</name>
    <dbReference type="NCBI Taxonomy" id="451379"/>
    <lineage>
        <taxon>Eukaryota</taxon>
        <taxon>Metazoa</taxon>
        <taxon>Ecdysozoa</taxon>
        <taxon>Nematoda</taxon>
        <taxon>Chromadorea</taxon>
        <taxon>Rhabditida</taxon>
        <taxon>Spirurina</taxon>
        <taxon>Oxyuridomorpha</taxon>
        <taxon>Oxyuroidea</taxon>
        <taxon>Oxyuridae</taxon>
        <taxon>Syphacia</taxon>
    </lineage>
</organism>
<dbReference type="FunFam" id="3.40.640.10:FF:000005">
    <property type="entry name" value="Glycine dehydrogenase (decarboxylating), mitochondrial"/>
    <property type="match status" value="1"/>
</dbReference>
<comment type="subcellular location">
    <subcellularLocation>
        <location evidence="7">Mitochondrion</location>
    </subcellularLocation>
</comment>
<keyword evidence="10" id="KW-1185">Reference proteome</keyword>
<feature type="domain" description="Glycine cleavage system P-protein N-terminal" evidence="8">
    <location>
        <begin position="32"/>
        <end position="458"/>
    </location>
</feature>
<dbReference type="PANTHER" id="PTHR11773:SF1">
    <property type="entry name" value="GLYCINE DEHYDROGENASE (DECARBOXYLATING), MITOCHONDRIAL"/>
    <property type="match status" value="1"/>
</dbReference>
<dbReference type="Pfam" id="PF02347">
    <property type="entry name" value="GDC-P"/>
    <property type="match status" value="2"/>
</dbReference>
<dbReference type="EC" id="1.4.4.2" evidence="7"/>
<proteinExistence type="inferred from homology"/>
<evidence type="ECO:0000256" key="6">
    <source>
        <dbReference type="PIRSR" id="PIRSR603437-50"/>
    </source>
</evidence>
<accession>A0A0N5ATR5</accession>
<name>A0A0N5ATR5_9BILA</name>
<dbReference type="InterPro" id="IPR015422">
    <property type="entry name" value="PyrdxlP-dep_Trfase_small"/>
</dbReference>
<dbReference type="Gene3D" id="3.90.1150.10">
    <property type="entry name" value="Aspartate Aminotransferase, domain 1"/>
    <property type="match status" value="2"/>
</dbReference>
<dbReference type="GO" id="GO:0016594">
    <property type="term" value="F:glycine binding"/>
    <property type="evidence" value="ECO:0007669"/>
    <property type="project" value="TreeGrafter"/>
</dbReference>
<dbReference type="InterPro" id="IPR049316">
    <property type="entry name" value="GDC-P_C"/>
</dbReference>
<dbReference type="GO" id="GO:0004375">
    <property type="term" value="F:glycine dehydrogenase (decarboxylating) activity"/>
    <property type="evidence" value="ECO:0007669"/>
    <property type="project" value="UniProtKB-UniRule"/>
</dbReference>
<feature type="domain" description="Glycine dehydrogenase C-terminal" evidence="9">
    <location>
        <begin position="796"/>
        <end position="917"/>
    </location>
</feature>
<dbReference type="GO" id="GO:0030170">
    <property type="term" value="F:pyridoxal phosphate binding"/>
    <property type="evidence" value="ECO:0007669"/>
    <property type="project" value="TreeGrafter"/>
</dbReference>
<comment type="similarity">
    <text evidence="2 7">Belongs to the GcvP family.</text>
</comment>
<dbReference type="GO" id="GO:0005960">
    <property type="term" value="C:glycine cleavage complex"/>
    <property type="evidence" value="ECO:0007669"/>
    <property type="project" value="TreeGrafter"/>
</dbReference>
<evidence type="ECO:0000313" key="10">
    <source>
        <dbReference type="Proteomes" id="UP000046393"/>
    </source>
</evidence>
<dbReference type="InterPro" id="IPR015421">
    <property type="entry name" value="PyrdxlP-dep_Trfase_major"/>
</dbReference>
<dbReference type="InterPro" id="IPR015424">
    <property type="entry name" value="PyrdxlP-dep_Trfase"/>
</dbReference>
<keyword evidence="7" id="KW-0496">Mitochondrion</keyword>
<evidence type="ECO:0000259" key="8">
    <source>
        <dbReference type="Pfam" id="PF02347"/>
    </source>
</evidence>
<dbReference type="Gene3D" id="3.40.640.10">
    <property type="entry name" value="Type I PLP-dependent aspartate aminotransferase-like (Major domain)"/>
    <property type="match status" value="2"/>
</dbReference>
<keyword evidence="4 7" id="KW-0560">Oxidoreductase</keyword>
<dbReference type="InterPro" id="IPR003437">
    <property type="entry name" value="GcvP"/>
</dbReference>
<comment type="catalytic activity">
    <reaction evidence="5 7">
        <text>N(6)-[(R)-lipoyl]-L-lysyl-[glycine-cleavage complex H protein] + glycine + H(+) = N(6)-[(R)-S(8)-aminomethyldihydrolipoyl]-L-lysyl-[glycine-cleavage complex H protein] + CO2</text>
        <dbReference type="Rhea" id="RHEA:24304"/>
        <dbReference type="Rhea" id="RHEA-COMP:10494"/>
        <dbReference type="Rhea" id="RHEA-COMP:10495"/>
        <dbReference type="ChEBI" id="CHEBI:15378"/>
        <dbReference type="ChEBI" id="CHEBI:16526"/>
        <dbReference type="ChEBI" id="CHEBI:57305"/>
        <dbReference type="ChEBI" id="CHEBI:83099"/>
        <dbReference type="ChEBI" id="CHEBI:83143"/>
        <dbReference type="EC" id="1.4.4.2"/>
    </reaction>
</comment>
<evidence type="ECO:0000256" key="1">
    <source>
        <dbReference type="ARBA" id="ARBA00001933"/>
    </source>
</evidence>
<dbReference type="WBParaSite" id="SMUV_0000823201-mRNA-1">
    <property type="protein sequence ID" value="SMUV_0000823201-mRNA-1"/>
    <property type="gene ID" value="SMUV_0000823201"/>
</dbReference>
<dbReference type="SUPFAM" id="SSF53383">
    <property type="entry name" value="PLP-dependent transferases"/>
    <property type="match status" value="2"/>
</dbReference>
<comment type="subunit">
    <text evidence="7">The glycine cleavage system is composed of four proteins: P, T, L and H.</text>
</comment>
<evidence type="ECO:0000313" key="11">
    <source>
        <dbReference type="WBParaSite" id="SMUV_0000823201-mRNA-1"/>
    </source>
</evidence>
<protein>
    <recommendedName>
        <fullName evidence="7">Glycine cleavage system P protein</fullName>
        <ecNumber evidence="7">1.4.4.2</ecNumber>
    </recommendedName>
</protein>